<dbReference type="PROSITE" id="PS51829">
    <property type="entry name" value="P_HOMO_B"/>
    <property type="match status" value="1"/>
</dbReference>
<dbReference type="FunFam" id="3.40.50.200:FF:000005">
    <property type="entry name" value="Proprotein convertase subtilisin/kexin type 7"/>
    <property type="match status" value="1"/>
</dbReference>
<dbReference type="GO" id="GO:0005802">
    <property type="term" value="C:trans-Golgi network"/>
    <property type="evidence" value="ECO:0007669"/>
    <property type="project" value="TreeGrafter"/>
</dbReference>
<evidence type="ECO:0000256" key="10">
    <source>
        <dbReference type="ARBA" id="ARBA00023136"/>
    </source>
</evidence>
<keyword evidence="5 17" id="KW-0732">Signal</keyword>
<protein>
    <submittedName>
        <fullName evidence="19">Kex protein</fullName>
    </submittedName>
</protein>
<name>A0A8H6MGQ6_9AGAR</name>
<dbReference type="Pfam" id="PF00082">
    <property type="entry name" value="Peptidase_S8"/>
    <property type="match status" value="1"/>
</dbReference>
<evidence type="ECO:0000256" key="15">
    <source>
        <dbReference type="SAM" id="MobiDB-lite"/>
    </source>
</evidence>
<dbReference type="EMBL" id="JACGCI010000005">
    <property type="protein sequence ID" value="KAF6764057.1"/>
    <property type="molecule type" value="Genomic_DNA"/>
</dbReference>
<keyword evidence="4 16" id="KW-0812">Transmembrane</keyword>
<dbReference type="Proteomes" id="UP000521943">
    <property type="component" value="Unassembled WGS sequence"/>
</dbReference>
<dbReference type="GO" id="GO:0007323">
    <property type="term" value="P:peptide pheromone maturation"/>
    <property type="evidence" value="ECO:0007669"/>
    <property type="project" value="UniProtKB-ARBA"/>
</dbReference>
<dbReference type="PROSITE" id="PS00138">
    <property type="entry name" value="SUBTILASE_SER"/>
    <property type="match status" value="1"/>
</dbReference>
<dbReference type="GO" id="GO:0004252">
    <property type="term" value="F:serine-type endopeptidase activity"/>
    <property type="evidence" value="ECO:0007669"/>
    <property type="project" value="UniProtKB-UniRule"/>
</dbReference>
<dbReference type="InterPro" id="IPR034182">
    <property type="entry name" value="Kexin/furin"/>
</dbReference>
<evidence type="ECO:0000256" key="13">
    <source>
        <dbReference type="PIRSR" id="PIRSR615500-1"/>
    </source>
</evidence>
<dbReference type="GO" id="GO:0000139">
    <property type="term" value="C:Golgi membrane"/>
    <property type="evidence" value="ECO:0007669"/>
    <property type="project" value="TreeGrafter"/>
</dbReference>
<evidence type="ECO:0000256" key="1">
    <source>
        <dbReference type="ARBA" id="ARBA00004370"/>
    </source>
</evidence>
<dbReference type="PANTHER" id="PTHR42884:SF14">
    <property type="entry name" value="NEUROENDOCRINE CONVERTASE 1"/>
    <property type="match status" value="1"/>
</dbReference>
<feature type="signal peptide" evidence="17">
    <location>
        <begin position="1"/>
        <end position="21"/>
    </location>
</feature>
<comment type="subcellular location">
    <subcellularLocation>
        <location evidence="1">Membrane</location>
    </subcellularLocation>
</comment>
<comment type="caution">
    <text evidence="19">The sequence shown here is derived from an EMBL/GenBank/DDBJ whole genome shotgun (WGS) entry which is preliminary data.</text>
</comment>
<evidence type="ECO:0000313" key="19">
    <source>
        <dbReference type="EMBL" id="KAF6764057.1"/>
    </source>
</evidence>
<dbReference type="PROSITE" id="PS00137">
    <property type="entry name" value="SUBTILASE_HIS"/>
    <property type="match status" value="1"/>
</dbReference>
<feature type="region of interest" description="Disordered" evidence="15">
    <location>
        <begin position="129"/>
        <end position="151"/>
    </location>
</feature>
<dbReference type="OrthoDB" id="300641at2759"/>
<proteinExistence type="inferred from homology"/>
<dbReference type="InterPro" id="IPR000209">
    <property type="entry name" value="Peptidase_S8/S53_dom"/>
</dbReference>
<accession>A0A8H6MGQ6</accession>
<keyword evidence="8" id="KW-0106">Calcium</keyword>
<feature type="region of interest" description="Disordered" evidence="15">
    <location>
        <begin position="663"/>
        <end position="718"/>
    </location>
</feature>
<feature type="active site" description="Charge relay system" evidence="13 14">
    <location>
        <position position="205"/>
    </location>
</feature>
<dbReference type="PANTHER" id="PTHR42884">
    <property type="entry name" value="PROPROTEIN CONVERTASE SUBTILISIN/KEXIN-RELATED"/>
    <property type="match status" value="1"/>
</dbReference>
<evidence type="ECO:0000256" key="3">
    <source>
        <dbReference type="ARBA" id="ARBA00022670"/>
    </source>
</evidence>
<dbReference type="InterPro" id="IPR015500">
    <property type="entry name" value="Peptidase_S8_subtilisin-rel"/>
</dbReference>
<evidence type="ECO:0000256" key="9">
    <source>
        <dbReference type="ARBA" id="ARBA00022989"/>
    </source>
</evidence>
<reference evidence="19 20" key="1">
    <citation type="submission" date="2020-07" db="EMBL/GenBank/DDBJ databases">
        <title>Comparative genomics of pyrophilous fungi reveals a link between fire events and developmental genes.</title>
        <authorList>
            <consortium name="DOE Joint Genome Institute"/>
            <person name="Steindorff A.S."/>
            <person name="Carver A."/>
            <person name="Calhoun S."/>
            <person name="Stillman K."/>
            <person name="Liu H."/>
            <person name="Lipzen A."/>
            <person name="Pangilinan J."/>
            <person name="Labutti K."/>
            <person name="Bruns T.D."/>
            <person name="Grigoriev I.V."/>
        </authorList>
    </citation>
    <scope>NUCLEOTIDE SEQUENCE [LARGE SCALE GENOMIC DNA]</scope>
    <source>
        <strain evidence="19 20">CBS 144469</strain>
    </source>
</reference>
<evidence type="ECO:0000256" key="11">
    <source>
        <dbReference type="ARBA" id="ARBA00023145"/>
    </source>
</evidence>
<keyword evidence="20" id="KW-1185">Reference proteome</keyword>
<gene>
    <name evidence="19" type="ORF">DFP72DRAFT_874166</name>
</gene>
<feature type="compositionally biased region" description="Pro residues" evidence="15">
    <location>
        <begin position="137"/>
        <end position="146"/>
    </location>
</feature>
<keyword evidence="12" id="KW-0325">Glycoprotein</keyword>
<evidence type="ECO:0000256" key="7">
    <source>
        <dbReference type="ARBA" id="ARBA00022825"/>
    </source>
</evidence>
<feature type="compositionally biased region" description="Acidic residues" evidence="15">
    <location>
        <begin position="859"/>
        <end position="894"/>
    </location>
</feature>
<dbReference type="InterPro" id="IPR022398">
    <property type="entry name" value="Peptidase_S8_His-AS"/>
</dbReference>
<evidence type="ECO:0000256" key="2">
    <source>
        <dbReference type="ARBA" id="ARBA00005325"/>
    </source>
</evidence>
<dbReference type="FunFam" id="2.60.120.260:FF:000026">
    <property type="entry name" value="proprotein convertase subtilisin/kexin type 7"/>
    <property type="match status" value="1"/>
</dbReference>
<sequence length="928" mass="100735">MHLSPPFLALCLFVNIPLISAKPAKRTHDTHDYYVVEHKSANGASLDDVAGALGVEVVEQAGELSEHWLVRRPKEVRRRYTRGEEVADPVLQRYHEMRQLADLPVSARSEDIRQARRIIDSIPYLDKQTLRRRSKRAPPPQVPPPAETISPTSARGIAARLGIQDPIFPDQWHLVNDEVPEHMMNVVPVWDMGFTGKGIISSIIDDGLEYESEDLKDNFDAADSYDFNDHEALPTPKNSDDHHGTRCAGQVAASKNNVCGVGIAYDSKVAGVRILSGPITDVDEAAALNYGYQNVSIYSCSWGPPDNGLSMEGPSYLIKKAVVNGINKGRDGKGSIFVFASGNGAAAGDQCNFDGYTNSIYSVTVSAIDHRGHHPYYSEPCAANMVVAYSSGDGKHIVTTDKGKNHCTHSHGGTSAAAPNAVGVLALALQARPELTWRDVQHICVETAKRINPDDADWEKTATGRYYSYKFGFGALDAEKYVKAAQTWKLVKPQAWFDTPTLRLENGTMDINGTYAGGTLIGPGGVNSTMVITKEMLAERNFEKLEHINVKVWINHTRRGDVEVEVVSPNGIKSVLARKRRGDASDDGFPGWMFMSVKHWGEDPVGNWTIRVSDEQKETEHGRFLGWNMIFWGSTIDPSRAIQFDLEPSEEYLLPPKEVAKPVLPPPSTSTSISTTISVPSTTTAPSGTTSASTATSSTATSGSSATPGSSTGVPTADQGWFPDMGSLVTNQKWFFGALGAVAVFGLGAGAFFWKRRMAAQGPSNYSALAGEEVSMTARGGGLAGGGGQRTTRELYDAFGEVSDDDEYDETAALRPGAQRDLEFHSGFLDDDEPSAPLTAPVPLYRDEPDTPEAASSTGEEEEDEEEDEEEEEEEEEEESEEESEEEESDDDEQGTGQAEGLTSNTSQTARNPSGNSLAESWEHASAS</sequence>
<feature type="transmembrane region" description="Helical" evidence="16">
    <location>
        <begin position="734"/>
        <end position="754"/>
    </location>
</feature>
<feature type="active site" description="Charge relay system" evidence="13 14">
    <location>
        <position position="243"/>
    </location>
</feature>
<dbReference type="SUPFAM" id="SSF52743">
    <property type="entry name" value="Subtilisin-like"/>
    <property type="match status" value="1"/>
</dbReference>
<feature type="chain" id="PRO_5034246365" evidence="17">
    <location>
        <begin position="22"/>
        <end position="928"/>
    </location>
</feature>
<evidence type="ECO:0000256" key="12">
    <source>
        <dbReference type="ARBA" id="ARBA00023180"/>
    </source>
</evidence>
<dbReference type="Pfam" id="PF01483">
    <property type="entry name" value="P_proprotein"/>
    <property type="match status" value="1"/>
</dbReference>
<evidence type="ECO:0000256" key="5">
    <source>
        <dbReference type="ARBA" id="ARBA00022729"/>
    </source>
</evidence>
<evidence type="ECO:0000256" key="4">
    <source>
        <dbReference type="ARBA" id="ARBA00022692"/>
    </source>
</evidence>
<keyword evidence="11" id="KW-0865">Zymogen</keyword>
<evidence type="ECO:0000259" key="18">
    <source>
        <dbReference type="PROSITE" id="PS51829"/>
    </source>
</evidence>
<keyword evidence="9 16" id="KW-1133">Transmembrane helix</keyword>
<evidence type="ECO:0000256" key="17">
    <source>
        <dbReference type="SAM" id="SignalP"/>
    </source>
</evidence>
<evidence type="ECO:0000256" key="14">
    <source>
        <dbReference type="PROSITE-ProRule" id="PRU01240"/>
    </source>
</evidence>
<dbReference type="Gene3D" id="2.60.120.260">
    <property type="entry name" value="Galactose-binding domain-like"/>
    <property type="match status" value="1"/>
</dbReference>
<feature type="active site" description="Charge relay system" evidence="13 14">
    <location>
        <position position="415"/>
    </location>
</feature>
<dbReference type="InterPro" id="IPR023828">
    <property type="entry name" value="Peptidase_S8_Ser-AS"/>
</dbReference>
<keyword evidence="7 14" id="KW-0720">Serine protease</keyword>
<evidence type="ECO:0000313" key="20">
    <source>
        <dbReference type="Proteomes" id="UP000521943"/>
    </source>
</evidence>
<evidence type="ECO:0000256" key="8">
    <source>
        <dbReference type="ARBA" id="ARBA00022837"/>
    </source>
</evidence>
<dbReference type="CDD" id="cd04059">
    <property type="entry name" value="Peptidases_S8_Protein_convertases_Kexins_Furin-like"/>
    <property type="match status" value="1"/>
</dbReference>
<dbReference type="PRINTS" id="PR00723">
    <property type="entry name" value="SUBTILISIN"/>
</dbReference>
<keyword evidence="6 14" id="KW-0378">Hydrolase</keyword>
<keyword evidence="3 14" id="KW-0645">Protease</keyword>
<keyword evidence="10 16" id="KW-0472">Membrane</keyword>
<dbReference type="AlphaFoldDB" id="A0A8H6MGQ6"/>
<evidence type="ECO:0000256" key="16">
    <source>
        <dbReference type="SAM" id="Phobius"/>
    </source>
</evidence>
<evidence type="ECO:0000256" key="6">
    <source>
        <dbReference type="ARBA" id="ARBA00022801"/>
    </source>
</evidence>
<dbReference type="PROSITE" id="PS51892">
    <property type="entry name" value="SUBTILASE"/>
    <property type="match status" value="1"/>
</dbReference>
<dbReference type="GO" id="GO:0016485">
    <property type="term" value="P:protein processing"/>
    <property type="evidence" value="ECO:0007669"/>
    <property type="project" value="TreeGrafter"/>
</dbReference>
<feature type="compositionally biased region" description="Polar residues" evidence="15">
    <location>
        <begin position="895"/>
        <end position="919"/>
    </location>
</feature>
<organism evidence="19 20">
    <name type="scientific">Ephemerocybe angulata</name>
    <dbReference type="NCBI Taxonomy" id="980116"/>
    <lineage>
        <taxon>Eukaryota</taxon>
        <taxon>Fungi</taxon>
        <taxon>Dikarya</taxon>
        <taxon>Basidiomycota</taxon>
        <taxon>Agaricomycotina</taxon>
        <taxon>Agaricomycetes</taxon>
        <taxon>Agaricomycetidae</taxon>
        <taxon>Agaricales</taxon>
        <taxon>Agaricineae</taxon>
        <taxon>Psathyrellaceae</taxon>
        <taxon>Ephemerocybe</taxon>
    </lineage>
</organism>
<dbReference type="InterPro" id="IPR002884">
    <property type="entry name" value="P_dom"/>
</dbReference>
<comment type="similarity">
    <text evidence="2">Belongs to the peptidase S8 family. Furin subfamily.</text>
</comment>
<dbReference type="Gene3D" id="3.40.50.200">
    <property type="entry name" value="Peptidase S8/S53 domain"/>
    <property type="match status" value="1"/>
</dbReference>
<feature type="compositionally biased region" description="Low complexity" evidence="15">
    <location>
        <begin position="669"/>
        <end position="716"/>
    </location>
</feature>
<dbReference type="SUPFAM" id="SSF49785">
    <property type="entry name" value="Galactose-binding domain-like"/>
    <property type="match status" value="1"/>
</dbReference>
<dbReference type="InterPro" id="IPR036852">
    <property type="entry name" value="Peptidase_S8/S53_dom_sf"/>
</dbReference>
<feature type="domain" description="P/Homo B" evidence="18">
    <location>
        <begin position="491"/>
        <end position="637"/>
    </location>
</feature>
<dbReference type="InterPro" id="IPR008979">
    <property type="entry name" value="Galactose-bd-like_sf"/>
</dbReference>
<feature type="region of interest" description="Disordered" evidence="15">
    <location>
        <begin position="825"/>
        <end position="928"/>
    </location>
</feature>